<keyword evidence="5" id="KW-0732">Signal</keyword>
<dbReference type="GO" id="GO:0005576">
    <property type="term" value="C:extracellular region"/>
    <property type="evidence" value="ECO:0007669"/>
    <property type="project" value="UniProtKB-SubCell"/>
</dbReference>
<evidence type="ECO:0000313" key="15">
    <source>
        <dbReference type="Proteomes" id="UP000288716"/>
    </source>
</evidence>
<dbReference type="SUPFAM" id="SSF55486">
    <property type="entry name" value="Metalloproteases ('zincins'), catalytic domain"/>
    <property type="match status" value="1"/>
</dbReference>
<evidence type="ECO:0000259" key="13">
    <source>
        <dbReference type="PROSITE" id="PS50215"/>
    </source>
</evidence>
<dbReference type="VEuPathDB" id="VectorBase:LDEU004999"/>
<protein>
    <submittedName>
        <fullName evidence="14">Disintegrin and metalloproteinase with thrombospondin motifs 16-like protein</fullName>
    </submittedName>
</protein>
<dbReference type="AlphaFoldDB" id="A0A443SHN4"/>
<accession>A0A443SHN4</accession>
<dbReference type="PANTHER" id="PTHR13723">
    <property type="entry name" value="ADAMTS A DISINTEGRIN AND METALLOPROTEASE WITH THROMBOSPONDIN MOTIFS PROTEASE"/>
    <property type="match status" value="1"/>
</dbReference>
<evidence type="ECO:0000256" key="8">
    <source>
        <dbReference type="ARBA" id="ARBA00022833"/>
    </source>
</evidence>
<keyword evidence="2" id="KW-0964">Secreted</keyword>
<dbReference type="InterPro" id="IPR041645">
    <property type="entry name" value="ADAMTS_CR_2"/>
</dbReference>
<dbReference type="GO" id="GO:0007229">
    <property type="term" value="P:integrin-mediated signaling pathway"/>
    <property type="evidence" value="ECO:0007669"/>
    <property type="project" value="UniProtKB-KW"/>
</dbReference>
<dbReference type="PANTHER" id="PTHR13723:SF275">
    <property type="entry name" value="STALL, ISOFORM C"/>
    <property type="match status" value="1"/>
</dbReference>
<keyword evidence="7" id="KW-0378">Hydrolase</keyword>
<dbReference type="Proteomes" id="UP000288716">
    <property type="component" value="Unassembled WGS sequence"/>
</dbReference>
<dbReference type="Pfam" id="PF00090">
    <property type="entry name" value="TSP_1"/>
    <property type="match status" value="1"/>
</dbReference>
<keyword evidence="9" id="KW-0482">Metalloprotease</keyword>
<evidence type="ECO:0000256" key="11">
    <source>
        <dbReference type="ARBA" id="ARBA00023180"/>
    </source>
</evidence>
<dbReference type="SUPFAM" id="SSF82895">
    <property type="entry name" value="TSP-1 type 1 repeat"/>
    <property type="match status" value="3"/>
</dbReference>
<evidence type="ECO:0000256" key="9">
    <source>
        <dbReference type="ARBA" id="ARBA00023049"/>
    </source>
</evidence>
<organism evidence="14 15">
    <name type="scientific">Leptotrombidium deliense</name>
    <dbReference type="NCBI Taxonomy" id="299467"/>
    <lineage>
        <taxon>Eukaryota</taxon>
        <taxon>Metazoa</taxon>
        <taxon>Ecdysozoa</taxon>
        <taxon>Arthropoda</taxon>
        <taxon>Chelicerata</taxon>
        <taxon>Arachnida</taxon>
        <taxon>Acari</taxon>
        <taxon>Acariformes</taxon>
        <taxon>Trombidiformes</taxon>
        <taxon>Prostigmata</taxon>
        <taxon>Anystina</taxon>
        <taxon>Parasitengona</taxon>
        <taxon>Trombiculoidea</taxon>
        <taxon>Trombiculidae</taxon>
        <taxon>Leptotrombidium</taxon>
    </lineage>
</organism>
<keyword evidence="4 12" id="KW-0479">Metal-binding</keyword>
<dbReference type="OrthoDB" id="10035764at2759"/>
<evidence type="ECO:0000256" key="5">
    <source>
        <dbReference type="ARBA" id="ARBA00022729"/>
    </source>
</evidence>
<evidence type="ECO:0000256" key="2">
    <source>
        <dbReference type="ARBA" id="ARBA00022525"/>
    </source>
</evidence>
<dbReference type="GO" id="GO:0031012">
    <property type="term" value="C:extracellular matrix"/>
    <property type="evidence" value="ECO:0007669"/>
    <property type="project" value="TreeGrafter"/>
</dbReference>
<reference evidence="14 15" key="1">
    <citation type="journal article" date="2018" name="Gigascience">
        <title>Genomes of trombidid mites reveal novel predicted allergens and laterally-transferred genes associated with secondary metabolism.</title>
        <authorList>
            <person name="Dong X."/>
            <person name="Chaisiri K."/>
            <person name="Xia D."/>
            <person name="Armstrong S.D."/>
            <person name="Fang Y."/>
            <person name="Donnelly M.J."/>
            <person name="Kadowaki T."/>
            <person name="McGarry J.W."/>
            <person name="Darby A.C."/>
            <person name="Makepeace B.L."/>
        </authorList>
    </citation>
    <scope>NUCLEOTIDE SEQUENCE [LARGE SCALE GENOMIC DNA]</scope>
    <source>
        <strain evidence="14">UoL-UT</strain>
    </source>
</reference>
<evidence type="ECO:0000256" key="12">
    <source>
        <dbReference type="PROSITE-ProRule" id="PRU00276"/>
    </source>
</evidence>
<dbReference type="Pfam" id="PF25379">
    <property type="entry name" value="Adt-1"/>
    <property type="match status" value="1"/>
</dbReference>
<dbReference type="Gene3D" id="2.20.100.10">
    <property type="entry name" value="Thrombospondin type-1 (TSP1) repeat"/>
    <property type="match status" value="3"/>
</dbReference>
<dbReference type="InterPro" id="IPR036383">
    <property type="entry name" value="TSP1_rpt_sf"/>
</dbReference>
<feature type="binding site" evidence="12">
    <location>
        <position position="56"/>
    </location>
    <ligand>
        <name>Zn(2+)</name>
        <dbReference type="ChEBI" id="CHEBI:29105"/>
        <note>catalytic</note>
    </ligand>
</feature>
<dbReference type="FunFam" id="2.20.100.10:FF:000005">
    <property type="entry name" value="ADAM metallopeptidase with thrombospondin type 1 motif 9"/>
    <property type="match status" value="1"/>
</dbReference>
<comment type="caution">
    <text evidence="14">The sequence shown here is derived from an EMBL/GenBank/DDBJ whole genome shotgun (WGS) entry which is preliminary data.</text>
</comment>
<feature type="active site" evidence="12">
    <location>
        <position position="47"/>
    </location>
</feature>
<dbReference type="Pfam" id="PF19030">
    <property type="entry name" value="TSP1_ADAMTS"/>
    <property type="match status" value="2"/>
</dbReference>
<dbReference type="SMART" id="SM00209">
    <property type="entry name" value="TSP1"/>
    <property type="match status" value="4"/>
</dbReference>
<dbReference type="STRING" id="299467.A0A443SHN4"/>
<evidence type="ECO:0000256" key="6">
    <source>
        <dbReference type="ARBA" id="ARBA00022737"/>
    </source>
</evidence>
<evidence type="ECO:0000256" key="3">
    <source>
        <dbReference type="ARBA" id="ARBA00022670"/>
    </source>
</evidence>
<gene>
    <name evidence="14" type="ORF">B4U80_00809</name>
</gene>
<keyword evidence="6" id="KW-0677">Repeat</keyword>
<evidence type="ECO:0000313" key="14">
    <source>
        <dbReference type="EMBL" id="RWS27041.1"/>
    </source>
</evidence>
<name>A0A443SHN4_9ACAR</name>
<dbReference type="InterPro" id="IPR057401">
    <property type="entry name" value="Adt-1/2-like_dom"/>
</dbReference>
<dbReference type="GO" id="GO:0046872">
    <property type="term" value="F:metal ion binding"/>
    <property type="evidence" value="ECO:0007669"/>
    <property type="project" value="UniProtKB-KW"/>
</dbReference>
<evidence type="ECO:0000256" key="10">
    <source>
        <dbReference type="ARBA" id="ARBA00023157"/>
    </source>
</evidence>
<comment type="caution">
    <text evidence="12">Lacks conserved residue(s) required for the propagation of feature annotation.</text>
</comment>
<dbReference type="Pfam" id="PF01421">
    <property type="entry name" value="Reprolysin"/>
    <property type="match status" value="1"/>
</dbReference>
<sequence>MYVIDGQGRKKRHVVGLAPVSGMCNSLNSCTISEGTSFQTVLVAAHEMGHSLGMEHDGNQDGNICDHDNYIMSPTLGAGKTTWSSCSKDYLKKFIQSPQASCVVTSSSHVNILQQFVAKDKLPGQMFDANQQCALRFGAESRRSQLQPIEDICRLLRCDTGSNKNVIAYHAHPALEGTACGHEKWCRGGKCTAMELKAQSSDSHAITSVTATASAPYVTKKNEVSVDGKWSDWSSYSICTSECVFRDFDSPVGIMISQRKCDNPEPKNGKNCEGSDRRVRLCDANHICMSAHSYKPIYIEDYIAYICETAARRDSHLEAKGTQYPSSDYSHSCYIWCHKKGGGYMTQGWKVPDGTPCGKEKYRSVNRFCVNGECRSFDCKGYSSENFNVEPCARITIGYSTINGISNAQTWGAWIPVTNCRSPCLRKSRGIRLLSRDCNSIGACDSKKESFQLCDTNEDNCQSVELNDNFATEICQKYRTKYPSLLSGRGHNLHASCVIACQDKVWKDIHYQMDAFEDGKFPFGTDCSIGTNSGQKAYCVNGKCVRFDSNDMPIDEDESDLKSIKYLMGKEERNRSRRRRDVNGTRTAEIQESDDAFSEAASWGYRTSNKIYPSNFWRDINSLRPITLSANDNTNSTLHVNAYTWGVILSECSVVCGGGKRNVSIYCHAGQYIVDEALCDQSEKPTFLSAIQSCNTHKCTGQWRSEQWSECSSSCGPGIRTRNVVCINATSAPYFYSLLPFNSCSPTDRPKQIQLCSLVPCVR</sequence>
<keyword evidence="3" id="KW-0645">Protease</keyword>
<dbReference type="InterPro" id="IPR000884">
    <property type="entry name" value="TSP1_rpt"/>
</dbReference>
<feature type="domain" description="Peptidase M12B" evidence="13">
    <location>
        <begin position="1"/>
        <end position="107"/>
    </location>
</feature>
<proteinExistence type="predicted"/>
<dbReference type="InterPro" id="IPR024079">
    <property type="entry name" value="MetalloPept_cat_dom_sf"/>
</dbReference>
<feature type="binding site" evidence="12">
    <location>
        <position position="46"/>
    </location>
    <ligand>
        <name>Zn(2+)</name>
        <dbReference type="ChEBI" id="CHEBI:29105"/>
        <note>catalytic</note>
    </ligand>
</feature>
<dbReference type="PROSITE" id="PS50215">
    <property type="entry name" value="ADAM_MEPRO"/>
    <property type="match status" value="1"/>
</dbReference>
<dbReference type="Pfam" id="PF17771">
    <property type="entry name" value="ADAMTS_CR_2"/>
    <property type="match status" value="1"/>
</dbReference>
<dbReference type="Gene3D" id="3.40.1620.60">
    <property type="match status" value="2"/>
</dbReference>
<evidence type="ECO:0000256" key="1">
    <source>
        <dbReference type="ARBA" id="ARBA00004613"/>
    </source>
</evidence>
<dbReference type="PROSITE" id="PS50092">
    <property type="entry name" value="TSP1"/>
    <property type="match status" value="2"/>
</dbReference>
<keyword evidence="11" id="KW-0325">Glycoprotein</keyword>
<dbReference type="EMBL" id="NCKV01002290">
    <property type="protein sequence ID" value="RWS27041.1"/>
    <property type="molecule type" value="Genomic_DNA"/>
</dbReference>
<feature type="binding site" evidence="12">
    <location>
        <position position="50"/>
    </location>
    <ligand>
        <name>Zn(2+)</name>
        <dbReference type="ChEBI" id="CHEBI:29105"/>
        <note>catalytic</note>
    </ligand>
</feature>
<comment type="subcellular location">
    <subcellularLocation>
        <location evidence="1">Secreted</location>
    </subcellularLocation>
</comment>
<dbReference type="InterPro" id="IPR001590">
    <property type="entry name" value="Peptidase_M12B"/>
</dbReference>
<evidence type="ECO:0000256" key="4">
    <source>
        <dbReference type="ARBA" id="ARBA00022723"/>
    </source>
</evidence>
<dbReference type="GO" id="GO:0004222">
    <property type="term" value="F:metalloendopeptidase activity"/>
    <property type="evidence" value="ECO:0007669"/>
    <property type="project" value="InterPro"/>
</dbReference>
<dbReference type="InterPro" id="IPR050439">
    <property type="entry name" value="ADAMTS_ADAMTS-like"/>
</dbReference>
<keyword evidence="10" id="KW-1015">Disulfide bond</keyword>
<dbReference type="GO" id="GO:0006508">
    <property type="term" value="P:proteolysis"/>
    <property type="evidence" value="ECO:0007669"/>
    <property type="project" value="UniProtKB-KW"/>
</dbReference>
<dbReference type="GO" id="GO:0030198">
    <property type="term" value="P:extracellular matrix organization"/>
    <property type="evidence" value="ECO:0007669"/>
    <property type="project" value="TreeGrafter"/>
</dbReference>
<keyword evidence="14" id="KW-0401">Integrin</keyword>
<dbReference type="Gene3D" id="3.40.390.10">
    <property type="entry name" value="Collagenase (Catalytic Domain)"/>
    <property type="match status" value="1"/>
</dbReference>
<keyword evidence="8 12" id="KW-0862">Zinc</keyword>
<evidence type="ECO:0000256" key="7">
    <source>
        <dbReference type="ARBA" id="ARBA00022801"/>
    </source>
</evidence>
<keyword evidence="15" id="KW-1185">Reference proteome</keyword>